<proteinExistence type="predicted"/>
<dbReference type="EMBL" id="JAUSYA010000001">
    <property type="protein sequence ID" value="MDQ0688301.1"/>
    <property type="molecule type" value="Genomic_DNA"/>
</dbReference>
<protein>
    <submittedName>
        <fullName evidence="3">Serine phosphatase RsbU (Regulator of sigma subunit)</fullName>
    </submittedName>
</protein>
<reference evidence="3 4" key="1">
    <citation type="submission" date="2023-07" db="EMBL/GenBank/DDBJ databases">
        <title>Comparative genomics of wheat-associated soil bacteria to identify genetic determinants of phenazine resistance.</title>
        <authorList>
            <person name="Mouncey N."/>
        </authorList>
    </citation>
    <scope>NUCLEOTIDE SEQUENCE [LARGE SCALE GENOMIC DNA]</scope>
    <source>
        <strain evidence="3 4">W4I19-2</strain>
    </source>
</reference>
<evidence type="ECO:0000256" key="1">
    <source>
        <dbReference type="ARBA" id="ARBA00022801"/>
    </source>
</evidence>
<evidence type="ECO:0000313" key="4">
    <source>
        <dbReference type="Proteomes" id="UP001243364"/>
    </source>
</evidence>
<dbReference type="Gene3D" id="3.60.40.10">
    <property type="entry name" value="PPM-type phosphatase domain"/>
    <property type="match status" value="1"/>
</dbReference>
<accession>A0ABU0QDQ3</accession>
<evidence type="ECO:0000313" key="3">
    <source>
        <dbReference type="EMBL" id="MDQ0688301.1"/>
    </source>
</evidence>
<dbReference type="PANTHER" id="PTHR43156">
    <property type="entry name" value="STAGE II SPORULATION PROTEIN E-RELATED"/>
    <property type="match status" value="1"/>
</dbReference>
<sequence>MLRGPARRLSVGPPLRGERFVTAVFAEIRADDGVVRVVNCGHPPPLLIGPDGVRELDRGRSAPPLNLGMLVGDPYHVEAYAFRPGDQLLLYTDGITETRDPGGAFYPLQRRPRSWGSLPPDELLRRLHTDLLVHSKDRLQDDIAALAACLLADEECAPRGGTALG</sequence>
<dbReference type="PANTHER" id="PTHR43156:SF2">
    <property type="entry name" value="STAGE II SPORULATION PROTEIN E"/>
    <property type="match status" value="1"/>
</dbReference>
<dbReference type="InterPro" id="IPR036457">
    <property type="entry name" value="PPM-type-like_dom_sf"/>
</dbReference>
<gene>
    <name evidence="3" type="ORF">QFZ56_007264</name>
</gene>
<dbReference type="Pfam" id="PF07228">
    <property type="entry name" value="SpoIIE"/>
    <property type="match status" value="1"/>
</dbReference>
<name>A0ABU0QDQ3_STRAH</name>
<comment type="caution">
    <text evidence="3">The sequence shown here is derived from an EMBL/GenBank/DDBJ whole genome shotgun (WGS) entry which is preliminary data.</text>
</comment>
<dbReference type="InterPro" id="IPR052016">
    <property type="entry name" value="Bact_Sigma-Reg"/>
</dbReference>
<dbReference type="SUPFAM" id="SSF81606">
    <property type="entry name" value="PP2C-like"/>
    <property type="match status" value="1"/>
</dbReference>
<keyword evidence="4" id="KW-1185">Reference proteome</keyword>
<dbReference type="Proteomes" id="UP001243364">
    <property type="component" value="Unassembled WGS sequence"/>
</dbReference>
<keyword evidence="1" id="KW-0378">Hydrolase</keyword>
<evidence type="ECO:0000259" key="2">
    <source>
        <dbReference type="Pfam" id="PF07228"/>
    </source>
</evidence>
<dbReference type="InterPro" id="IPR001932">
    <property type="entry name" value="PPM-type_phosphatase-like_dom"/>
</dbReference>
<feature type="domain" description="PPM-type phosphatase" evidence="2">
    <location>
        <begin position="15"/>
        <end position="149"/>
    </location>
</feature>
<organism evidence="3 4">
    <name type="scientific">Streptomyces achromogenes</name>
    <dbReference type="NCBI Taxonomy" id="67255"/>
    <lineage>
        <taxon>Bacteria</taxon>
        <taxon>Bacillati</taxon>
        <taxon>Actinomycetota</taxon>
        <taxon>Actinomycetes</taxon>
        <taxon>Kitasatosporales</taxon>
        <taxon>Streptomycetaceae</taxon>
        <taxon>Streptomyces</taxon>
    </lineage>
</organism>